<keyword evidence="2" id="KW-0812">Transmembrane</keyword>
<protein>
    <recommendedName>
        <fullName evidence="5">ATP-binding protein</fullName>
    </recommendedName>
</protein>
<proteinExistence type="predicted"/>
<dbReference type="Gene3D" id="3.40.50.300">
    <property type="entry name" value="P-loop containing nucleotide triphosphate hydrolases"/>
    <property type="match status" value="1"/>
</dbReference>
<feature type="transmembrane region" description="Helical" evidence="2">
    <location>
        <begin position="72"/>
        <end position="90"/>
    </location>
</feature>
<sequence>MDFEGFEIHKIFSELIKAKNRGFTFLLVGRTGVGKSSIDLRKVDCLWFVTPLHETRVRSDEKRAIRLISESFGSGIWGLSIIVFTFAGFVERNDFPEKLRKRTELIRAEIAQYIREEVAELIPSVAVDNKSKTTPDGEFWLGELYTTVFKRMKMDAMLPYLMVTIERFKPTPRKSPGGTIHAMGVDSGKPAQNTNVNNESVESPPTGSDIPLNSKQEQAIGDRIATALNIVGTGAEVLSKVIDAVKKAAPYVKEFGSQVVNVGTKIISFVSRLRGG</sequence>
<keyword evidence="2" id="KW-0472">Membrane</keyword>
<dbReference type="EMBL" id="JAQPOK010000071">
    <property type="protein sequence ID" value="MDJ1178989.1"/>
    <property type="molecule type" value="Genomic_DNA"/>
</dbReference>
<keyword evidence="2" id="KW-1133">Transmembrane helix</keyword>
<dbReference type="InterPro" id="IPR027417">
    <property type="entry name" value="P-loop_NTPase"/>
</dbReference>
<feature type="region of interest" description="Disordered" evidence="1">
    <location>
        <begin position="172"/>
        <end position="210"/>
    </location>
</feature>
<reference evidence="3 4" key="1">
    <citation type="submission" date="2023-01" db="EMBL/GenBank/DDBJ databases">
        <title>Novel diversity within Roseofilum (Cyanobacteria; Desertifilaceae) from marine benthic mats with descriptions of four novel species.</title>
        <authorList>
            <person name="Wang Y."/>
            <person name="Berthold D.E."/>
            <person name="Hu J."/>
            <person name="Lefler F.W."/>
            <person name="Laughinghouse H.D. IV."/>
        </authorList>
    </citation>
    <scope>NUCLEOTIDE SEQUENCE [LARGE SCALE GENOMIC DNA]</scope>
    <source>
        <strain evidence="3 4">BLCC-M91</strain>
    </source>
</reference>
<feature type="compositionally biased region" description="Polar residues" evidence="1">
    <location>
        <begin position="190"/>
        <end position="210"/>
    </location>
</feature>
<evidence type="ECO:0000313" key="3">
    <source>
        <dbReference type="EMBL" id="MDJ1178989.1"/>
    </source>
</evidence>
<name>A0ABT7BIJ8_9CYAN</name>
<gene>
    <name evidence="3" type="ORF">PJF56_08945</name>
</gene>
<dbReference type="Proteomes" id="UP001231370">
    <property type="component" value="Unassembled WGS sequence"/>
</dbReference>
<organism evidence="3 4">
    <name type="scientific">Roseofilum halophilum BLCC-M91</name>
    <dbReference type="NCBI Taxonomy" id="3022259"/>
    <lineage>
        <taxon>Bacteria</taxon>
        <taxon>Bacillati</taxon>
        <taxon>Cyanobacteriota</taxon>
        <taxon>Cyanophyceae</taxon>
        <taxon>Desertifilales</taxon>
        <taxon>Desertifilaceae</taxon>
        <taxon>Roseofilum</taxon>
        <taxon>Roseofilum halophilum</taxon>
    </lineage>
</organism>
<comment type="caution">
    <text evidence="3">The sequence shown here is derived from an EMBL/GenBank/DDBJ whole genome shotgun (WGS) entry which is preliminary data.</text>
</comment>
<evidence type="ECO:0000313" key="4">
    <source>
        <dbReference type="Proteomes" id="UP001231370"/>
    </source>
</evidence>
<accession>A0ABT7BIJ8</accession>
<evidence type="ECO:0000256" key="1">
    <source>
        <dbReference type="SAM" id="MobiDB-lite"/>
    </source>
</evidence>
<evidence type="ECO:0000256" key="2">
    <source>
        <dbReference type="SAM" id="Phobius"/>
    </source>
</evidence>
<dbReference type="RefSeq" id="WP_283762300.1">
    <property type="nucleotide sequence ID" value="NZ_JAQPOK010000071.1"/>
</dbReference>
<evidence type="ECO:0008006" key="5">
    <source>
        <dbReference type="Google" id="ProtNLM"/>
    </source>
</evidence>
<keyword evidence="4" id="KW-1185">Reference proteome</keyword>